<protein>
    <recommendedName>
        <fullName evidence="3">L-2-amino-thiazoline-4-carboxylic acid hydrolase</fullName>
    </recommendedName>
</protein>
<sequence length="182" mass="21275">MLKQIHNQAERLYKNIGKYSALDVARKIAFGIDLPLSPTESQKKEWVKFISSQLERIFDEHTIKNIRMGCYCTENGKLDESKEFIKNIYSTSVSMVDFVNKMNEYGVGWYIKDGYLFTKYFSCPCPMLESVDILPTKTWCYCTVGYNKKIFEYVFDCEIDIELIESIKMGNNQCLMKIIPIK</sequence>
<evidence type="ECO:0008006" key="3">
    <source>
        <dbReference type="Google" id="ProtNLM"/>
    </source>
</evidence>
<dbReference type="Pfam" id="PF19641">
    <property type="entry name" value="DUF6144"/>
    <property type="match status" value="1"/>
</dbReference>
<evidence type="ECO:0000313" key="2">
    <source>
        <dbReference type="Proteomes" id="UP000190285"/>
    </source>
</evidence>
<dbReference type="AlphaFoldDB" id="A0A1T5M1U7"/>
<dbReference type="EMBL" id="FUZT01000009">
    <property type="protein sequence ID" value="SKC82113.1"/>
    <property type="molecule type" value="Genomic_DNA"/>
</dbReference>
<organism evidence="1 2">
    <name type="scientific">Maledivibacter halophilus</name>
    <dbReference type="NCBI Taxonomy" id="36842"/>
    <lineage>
        <taxon>Bacteria</taxon>
        <taxon>Bacillati</taxon>
        <taxon>Bacillota</taxon>
        <taxon>Clostridia</taxon>
        <taxon>Peptostreptococcales</taxon>
        <taxon>Caminicellaceae</taxon>
        <taxon>Maledivibacter</taxon>
    </lineage>
</organism>
<reference evidence="1 2" key="1">
    <citation type="submission" date="2017-02" db="EMBL/GenBank/DDBJ databases">
        <authorList>
            <person name="Peterson S.W."/>
        </authorList>
    </citation>
    <scope>NUCLEOTIDE SEQUENCE [LARGE SCALE GENOMIC DNA]</scope>
    <source>
        <strain evidence="1 2">M1</strain>
    </source>
</reference>
<dbReference type="RefSeq" id="WP_079493595.1">
    <property type="nucleotide sequence ID" value="NZ_FUZT01000009.1"/>
</dbReference>
<dbReference type="OrthoDB" id="2035251at2"/>
<evidence type="ECO:0000313" key="1">
    <source>
        <dbReference type="EMBL" id="SKC82113.1"/>
    </source>
</evidence>
<proteinExistence type="predicted"/>
<name>A0A1T5M1U7_9FIRM</name>
<keyword evidence="2" id="KW-1185">Reference proteome</keyword>
<dbReference type="InterPro" id="IPR046142">
    <property type="entry name" value="DUF6144"/>
</dbReference>
<dbReference type="Proteomes" id="UP000190285">
    <property type="component" value="Unassembled WGS sequence"/>
</dbReference>
<gene>
    <name evidence="1" type="ORF">SAMN02194393_03710</name>
</gene>
<accession>A0A1T5M1U7</accession>